<evidence type="ECO:0000256" key="3">
    <source>
        <dbReference type="SAM" id="MobiDB-lite"/>
    </source>
</evidence>
<keyword evidence="5" id="KW-1185">Reference proteome</keyword>
<evidence type="ECO:0000313" key="5">
    <source>
        <dbReference type="Proteomes" id="UP000264820"/>
    </source>
</evidence>
<dbReference type="AlphaFoldDB" id="A0A3Q2XMN6"/>
<evidence type="ECO:0000256" key="1">
    <source>
        <dbReference type="ARBA" id="ARBA00023451"/>
    </source>
</evidence>
<evidence type="ECO:0000256" key="2">
    <source>
        <dbReference type="ARBA" id="ARBA00023657"/>
    </source>
</evidence>
<feature type="compositionally biased region" description="Basic residues" evidence="3">
    <location>
        <begin position="126"/>
        <end position="138"/>
    </location>
</feature>
<feature type="region of interest" description="Disordered" evidence="3">
    <location>
        <begin position="123"/>
        <end position="144"/>
    </location>
</feature>
<dbReference type="GO" id="GO:0060271">
    <property type="term" value="P:cilium assembly"/>
    <property type="evidence" value="ECO:0007669"/>
    <property type="project" value="InterPro"/>
</dbReference>
<dbReference type="PANTHER" id="PTHR47231:SF1">
    <property type="entry name" value="CILIA- AND FLAGELLA-ASSOCIATED PROTEIN HOATZ"/>
    <property type="match status" value="1"/>
</dbReference>
<dbReference type="PANTHER" id="PTHR47231">
    <property type="entry name" value="UPF0722 PROTEIN C11ORF88"/>
    <property type="match status" value="1"/>
</dbReference>
<dbReference type="OMA" id="TVCSERQ"/>
<comment type="similarity">
    <text evidence="1">Belongs to the HOATZ family.</text>
</comment>
<dbReference type="InterPro" id="IPR040681">
    <property type="entry name" value="HOATZ-like"/>
</dbReference>
<reference evidence="4" key="2">
    <citation type="submission" date="2025-09" db="UniProtKB">
        <authorList>
            <consortium name="Ensembl"/>
        </authorList>
    </citation>
    <scope>IDENTIFICATION</scope>
</reference>
<protein>
    <recommendedName>
        <fullName evidence="2">Cilia- and flagella-associated protein HOATZ</fullName>
    </recommendedName>
</protein>
<reference evidence="4" key="1">
    <citation type="submission" date="2025-08" db="UniProtKB">
        <authorList>
            <consortium name="Ensembl"/>
        </authorList>
    </citation>
    <scope>IDENTIFICATION</scope>
</reference>
<dbReference type="Proteomes" id="UP000264820">
    <property type="component" value="Unplaced"/>
</dbReference>
<dbReference type="STRING" id="109280.ENSHCOP00000005913"/>
<proteinExistence type="inferred from homology"/>
<name>A0A3Q2XMN6_HIPCM</name>
<accession>A0A3Q2XMN6</accession>
<dbReference type="GeneTree" id="ENSGT00940000166624"/>
<sequence>MSAPPEHSYDVSNDALTVFSGSSPEDVSHARQLWNSLCMPTPFESRLVSADIPQRLPVSRPERSGHSEPRRIEPPNLNAAQQREEERKRYLAMAAQRKETLALLRRQREQRIQKELLSALNDSRTSHTRTHTHTHTHKRLTECL</sequence>
<feature type="region of interest" description="Disordered" evidence="3">
    <location>
        <begin position="49"/>
        <end position="90"/>
    </location>
</feature>
<dbReference type="Ensembl" id="ENSHCOT00000004554.1">
    <property type="protein sequence ID" value="ENSHCOP00000005913.1"/>
    <property type="gene ID" value="ENSHCOG00000007628.1"/>
</dbReference>
<evidence type="ECO:0000313" key="4">
    <source>
        <dbReference type="Ensembl" id="ENSHCOP00000005913.1"/>
    </source>
</evidence>
<organism evidence="4 5">
    <name type="scientific">Hippocampus comes</name>
    <name type="common">Tiger tail seahorse</name>
    <dbReference type="NCBI Taxonomy" id="109280"/>
    <lineage>
        <taxon>Eukaryota</taxon>
        <taxon>Metazoa</taxon>
        <taxon>Chordata</taxon>
        <taxon>Craniata</taxon>
        <taxon>Vertebrata</taxon>
        <taxon>Euteleostomi</taxon>
        <taxon>Actinopterygii</taxon>
        <taxon>Neopterygii</taxon>
        <taxon>Teleostei</taxon>
        <taxon>Neoteleostei</taxon>
        <taxon>Acanthomorphata</taxon>
        <taxon>Syngnathiaria</taxon>
        <taxon>Syngnathiformes</taxon>
        <taxon>Syngnathoidei</taxon>
        <taxon>Syngnathidae</taxon>
        <taxon>Hippocampus</taxon>
    </lineage>
</organism>
<feature type="compositionally biased region" description="Basic and acidic residues" evidence="3">
    <location>
        <begin position="60"/>
        <end position="73"/>
    </location>
</feature>
<dbReference type="Pfam" id="PF17664">
    <property type="entry name" value="HOATZ-like"/>
    <property type="match status" value="1"/>
</dbReference>